<keyword evidence="1" id="KW-0812">Transmembrane</keyword>
<dbReference type="EMBL" id="JACOFU010000005">
    <property type="protein sequence ID" value="MBC3832307.1"/>
    <property type="molecule type" value="Genomic_DNA"/>
</dbReference>
<evidence type="ECO:0000313" key="2">
    <source>
        <dbReference type="EMBL" id="MBC3832307.1"/>
    </source>
</evidence>
<protein>
    <submittedName>
        <fullName evidence="2">Uncharacterized protein</fullName>
    </submittedName>
</protein>
<reference evidence="2 3" key="1">
    <citation type="submission" date="2020-08" db="EMBL/GenBank/DDBJ databases">
        <title>Novel species isolated from subtropical streams in China.</title>
        <authorList>
            <person name="Lu H."/>
        </authorList>
    </citation>
    <scope>NUCLEOTIDE SEQUENCE [LARGE SCALE GENOMIC DNA]</scope>
    <source>
        <strain evidence="2 3">KCTC 52442</strain>
    </source>
</reference>
<gene>
    <name evidence="2" type="ORF">H8K33_12355</name>
</gene>
<accession>A0ABR6XS85</accession>
<proteinExistence type="predicted"/>
<evidence type="ECO:0000256" key="1">
    <source>
        <dbReference type="SAM" id="Phobius"/>
    </source>
</evidence>
<sequence>MIALPQNQKEYLQLPKIEIDEIERLFVKAEQKIKTIEHCGDGLDIPSINELRYVARHLLTALQKSNLEELTKAKNHVKRALYDACEVLIISNLEEIKQFQNDYRLIAVTDVIKNYAELMSSAEEARSFIQETEEGSREDYYDKCSELVETLKRINTTLNAARSDLNVKISDRRTTTTRWFIGIGITLLIAIIGATVTYLVKAPKQQMPEIKTLQKDATH</sequence>
<keyword evidence="1" id="KW-1133">Transmembrane helix</keyword>
<feature type="transmembrane region" description="Helical" evidence="1">
    <location>
        <begin position="179"/>
        <end position="200"/>
    </location>
</feature>
<name>A0ABR6XS85_9BURK</name>
<keyword evidence="1" id="KW-0472">Membrane</keyword>
<evidence type="ECO:0000313" key="3">
    <source>
        <dbReference type="Proteomes" id="UP000643610"/>
    </source>
</evidence>
<comment type="caution">
    <text evidence="2">The sequence shown here is derived from an EMBL/GenBank/DDBJ whole genome shotgun (WGS) entry which is preliminary data.</text>
</comment>
<keyword evidence="3" id="KW-1185">Reference proteome</keyword>
<dbReference type="Proteomes" id="UP000643610">
    <property type="component" value="Unassembled WGS sequence"/>
</dbReference>
<organism evidence="2 3">
    <name type="scientific">Undibacterium amnicola</name>
    <dbReference type="NCBI Taxonomy" id="1834038"/>
    <lineage>
        <taxon>Bacteria</taxon>
        <taxon>Pseudomonadati</taxon>
        <taxon>Pseudomonadota</taxon>
        <taxon>Betaproteobacteria</taxon>
        <taxon>Burkholderiales</taxon>
        <taxon>Oxalobacteraceae</taxon>
        <taxon>Undibacterium</taxon>
    </lineage>
</organism>